<dbReference type="SUPFAM" id="SSF52172">
    <property type="entry name" value="CheY-like"/>
    <property type="match status" value="1"/>
</dbReference>
<reference evidence="3 4" key="1">
    <citation type="submission" date="2023-08" db="EMBL/GenBank/DDBJ databases">
        <title>Oxalobacteraceae gen .nov., isolated from river sludge outside the plant.</title>
        <authorList>
            <person name="Zhao S.Y."/>
        </authorList>
    </citation>
    <scope>NUCLEOTIDE SEQUENCE [LARGE SCALE GENOMIC DNA]</scope>
    <source>
        <strain evidence="3 4">R-40</strain>
    </source>
</reference>
<sequence>MKILIADDDRTTRLILRMLLNENYFDVIGEAADGAKAVELWEKLRPDIVFMDIDMPKLNGHEATMRIRQQSATTGIVIISALATAKNVKQAIDSGANGFVVKPFNTTRVVEAIENCKKLVC</sequence>
<protein>
    <submittedName>
        <fullName evidence="3">Response regulator</fullName>
    </submittedName>
</protein>
<evidence type="ECO:0000313" key="4">
    <source>
        <dbReference type="Proteomes" id="UP001225596"/>
    </source>
</evidence>
<dbReference type="InterPro" id="IPR052048">
    <property type="entry name" value="ST_Response_Regulator"/>
</dbReference>
<dbReference type="PANTHER" id="PTHR43228">
    <property type="entry name" value="TWO-COMPONENT RESPONSE REGULATOR"/>
    <property type="match status" value="1"/>
</dbReference>
<gene>
    <name evidence="3" type="ORF">Q8A64_14320</name>
</gene>
<dbReference type="RefSeq" id="WP_338437520.1">
    <property type="nucleotide sequence ID" value="NZ_JAUYVH010000010.1"/>
</dbReference>
<comment type="caution">
    <text evidence="3">The sequence shown here is derived from an EMBL/GenBank/DDBJ whole genome shotgun (WGS) entry which is preliminary data.</text>
</comment>
<accession>A0ABU1BT58</accession>
<organism evidence="3 4">
    <name type="scientific">Keguizhuia sedimenti</name>
    <dbReference type="NCBI Taxonomy" id="3064264"/>
    <lineage>
        <taxon>Bacteria</taxon>
        <taxon>Pseudomonadati</taxon>
        <taxon>Pseudomonadota</taxon>
        <taxon>Betaproteobacteria</taxon>
        <taxon>Burkholderiales</taxon>
        <taxon>Oxalobacteraceae</taxon>
        <taxon>Keguizhuia</taxon>
    </lineage>
</organism>
<dbReference type="PROSITE" id="PS50110">
    <property type="entry name" value="RESPONSE_REGULATORY"/>
    <property type="match status" value="1"/>
</dbReference>
<dbReference type="InterPro" id="IPR011006">
    <property type="entry name" value="CheY-like_superfamily"/>
</dbReference>
<keyword evidence="4" id="KW-1185">Reference proteome</keyword>
<feature type="domain" description="Response regulatory" evidence="2">
    <location>
        <begin position="2"/>
        <end position="117"/>
    </location>
</feature>
<dbReference type="Gene3D" id="3.40.50.2300">
    <property type="match status" value="1"/>
</dbReference>
<dbReference type="Pfam" id="PF00072">
    <property type="entry name" value="Response_reg"/>
    <property type="match status" value="1"/>
</dbReference>
<evidence type="ECO:0000313" key="3">
    <source>
        <dbReference type="EMBL" id="MDQ9171586.1"/>
    </source>
</evidence>
<dbReference type="PANTHER" id="PTHR43228:SF1">
    <property type="entry name" value="TWO-COMPONENT RESPONSE REGULATOR ARR22"/>
    <property type="match status" value="1"/>
</dbReference>
<name>A0ABU1BT58_9BURK</name>
<dbReference type="EMBL" id="JAUYVH010000010">
    <property type="protein sequence ID" value="MDQ9171586.1"/>
    <property type="molecule type" value="Genomic_DNA"/>
</dbReference>
<feature type="modified residue" description="4-aspartylphosphate" evidence="1">
    <location>
        <position position="52"/>
    </location>
</feature>
<dbReference type="InterPro" id="IPR001789">
    <property type="entry name" value="Sig_transdc_resp-reg_receiver"/>
</dbReference>
<dbReference type="SMART" id="SM00448">
    <property type="entry name" value="REC"/>
    <property type="match status" value="1"/>
</dbReference>
<keyword evidence="1" id="KW-0597">Phosphoprotein</keyword>
<evidence type="ECO:0000256" key="1">
    <source>
        <dbReference type="PROSITE-ProRule" id="PRU00169"/>
    </source>
</evidence>
<dbReference type="Proteomes" id="UP001225596">
    <property type="component" value="Unassembled WGS sequence"/>
</dbReference>
<proteinExistence type="predicted"/>
<evidence type="ECO:0000259" key="2">
    <source>
        <dbReference type="PROSITE" id="PS50110"/>
    </source>
</evidence>